<dbReference type="InterPro" id="IPR022968">
    <property type="entry name" value="Tsr3-like"/>
</dbReference>
<proteinExistence type="inferred from homology"/>
<feature type="binding site" evidence="6">
    <location>
        <position position="138"/>
    </location>
    <ligand>
        <name>S-adenosyl-L-methionine</name>
        <dbReference type="ChEBI" id="CHEBI:59789"/>
    </ligand>
</feature>
<dbReference type="InterPro" id="IPR007209">
    <property type="entry name" value="RNaseL-inhib-like_metal-bd_dom"/>
</dbReference>
<keyword evidence="3 6" id="KW-0698">rRNA processing</keyword>
<evidence type="ECO:0000313" key="10">
    <source>
        <dbReference type="EMBL" id="CAB3363643.1"/>
    </source>
</evidence>
<feature type="region of interest" description="Disordered" evidence="7">
    <location>
        <begin position="244"/>
        <end position="264"/>
    </location>
</feature>
<name>A0A8S1C316_9INSE</name>
<dbReference type="Pfam" id="PF04034">
    <property type="entry name" value="Ribo_biogen_C"/>
    <property type="match status" value="1"/>
</dbReference>
<gene>
    <name evidence="10" type="ORF">CLODIP_2_CD10001</name>
</gene>
<keyword evidence="4 6" id="KW-0808">Transferase</keyword>
<feature type="binding site" evidence="6">
    <location>
        <position position="90"/>
    </location>
    <ligand>
        <name>S-adenosyl-L-methionine</name>
        <dbReference type="ChEBI" id="CHEBI:59789"/>
    </ligand>
</feature>
<comment type="caution">
    <text evidence="10">The sequence shown here is derived from an EMBL/GenBank/DDBJ whole genome shotgun (WGS) entry which is preliminary data.</text>
</comment>
<feature type="domain" description="16S/18S rRNA aminocarboxypropyltransferase Tsr3 C-terminal" evidence="8">
    <location>
        <begin position="112"/>
        <end position="238"/>
    </location>
</feature>
<keyword evidence="11" id="KW-1185">Reference proteome</keyword>
<dbReference type="GO" id="GO:0030490">
    <property type="term" value="P:maturation of SSU-rRNA"/>
    <property type="evidence" value="ECO:0007669"/>
    <property type="project" value="TreeGrafter"/>
</dbReference>
<evidence type="ECO:0000256" key="7">
    <source>
        <dbReference type="SAM" id="MobiDB-lite"/>
    </source>
</evidence>
<protein>
    <recommendedName>
        <fullName evidence="6">18S rRNA aminocarboxypropyltransferase</fullName>
        <ecNumber evidence="6">2.5.1.157</ecNumber>
    </recommendedName>
</protein>
<feature type="region of interest" description="Disordered" evidence="7">
    <location>
        <begin position="1"/>
        <end position="69"/>
    </location>
</feature>
<accession>A0A8S1C316</accession>
<keyword evidence="2 6" id="KW-0690">Ribosome biogenesis</keyword>
<comment type="catalytic activity">
    <reaction evidence="6">
        <text>an N(1)-methylpseudouridine in rRNA + S-adenosyl-L-methionine = N(1)-methyl-N(3)-[(3S)-3-amino-3-carboxypropyl]pseudouridine in rRNA + S-methyl-5'-thioadenosine + H(+)</text>
        <dbReference type="Rhea" id="RHEA:63296"/>
        <dbReference type="Rhea" id="RHEA-COMP:11634"/>
        <dbReference type="Rhea" id="RHEA-COMP:16310"/>
        <dbReference type="ChEBI" id="CHEBI:15378"/>
        <dbReference type="ChEBI" id="CHEBI:17509"/>
        <dbReference type="ChEBI" id="CHEBI:59789"/>
        <dbReference type="ChEBI" id="CHEBI:74890"/>
        <dbReference type="ChEBI" id="CHEBI:146234"/>
        <dbReference type="EC" id="2.5.1.157"/>
    </reaction>
</comment>
<feature type="binding site" evidence="6">
    <location>
        <position position="161"/>
    </location>
    <ligand>
        <name>S-adenosyl-L-methionine</name>
        <dbReference type="ChEBI" id="CHEBI:59789"/>
    </ligand>
</feature>
<comment type="function">
    <text evidence="6">Aminocarboxypropyltransferase that catalyzes the aminocarboxypropyl transfer on pseudouridine in 18S rRNA. It constitutes the last step in biosynthesis of the hypermodified N1-methyl-N3-(3-amino-3-carboxypropyl) pseudouridine (m1acp3-Psi).</text>
</comment>
<dbReference type="NCBIfam" id="NF002621">
    <property type="entry name" value="PRK02287.1"/>
    <property type="match status" value="1"/>
</dbReference>
<dbReference type="GO" id="GO:1904047">
    <property type="term" value="F:S-adenosyl-L-methionine binding"/>
    <property type="evidence" value="ECO:0007669"/>
    <property type="project" value="UniProtKB-UniRule"/>
</dbReference>
<keyword evidence="1" id="KW-0963">Cytoplasm</keyword>
<reference evidence="10 11" key="1">
    <citation type="submission" date="2020-04" db="EMBL/GenBank/DDBJ databases">
        <authorList>
            <person name="Alioto T."/>
            <person name="Alioto T."/>
            <person name="Gomez Garrido J."/>
        </authorList>
    </citation>
    <scope>NUCLEOTIDE SEQUENCE [LARGE SCALE GENOMIC DNA]</scope>
</reference>
<dbReference type="PANTHER" id="PTHR20426:SF0">
    <property type="entry name" value="18S RRNA AMINOCARBOXYPROPYLTRANSFERASE"/>
    <property type="match status" value="1"/>
</dbReference>
<dbReference type="AlphaFoldDB" id="A0A8S1C316"/>
<dbReference type="Proteomes" id="UP000494165">
    <property type="component" value="Unassembled WGS sequence"/>
</dbReference>
<comment type="similarity">
    <text evidence="6">Belongs to the TDD superfamily. TSR3 family.</text>
</comment>
<dbReference type="EC" id="2.5.1.157" evidence="6"/>
<dbReference type="OrthoDB" id="10262062at2759"/>
<dbReference type="PANTHER" id="PTHR20426">
    <property type="entry name" value="RIBOSOME BIOGENESIS PROTEIN TSR3 HOMOLOG"/>
    <property type="match status" value="1"/>
</dbReference>
<evidence type="ECO:0000259" key="9">
    <source>
        <dbReference type="Pfam" id="PF04068"/>
    </source>
</evidence>
<evidence type="ECO:0000256" key="3">
    <source>
        <dbReference type="ARBA" id="ARBA00022552"/>
    </source>
</evidence>
<dbReference type="Pfam" id="PF04068">
    <property type="entry name" value="Fer4_RLI"/>
    <property type="match status" value="1"/>
</dbReference>
<dbReference type="GO" id="GO:0106388">
    <property type="term" value="F:rRNA small subunit aminocarboxypropyltransferase activity"/>
    <property type="evidence" value="ECO:0007669"/>
    <property type="project" value="UniProtKB-EC"/>
</dbReference>
<feature type="compositionally biased region" description="Basic residues" evidence="7">
    <location>
        <begin position="1"/>
        <end position="13"/>
    </location>
</feature>
<dbReference type="HAMAP" id="MF_01116">
    <property type="entry name" value="TSR3"/>
    <property type="match status" value="1"/>
</dbReference>
<feature type="domain" description="RNase L inhibitor RLI-like possible metal-binding" evidence="9">
    <location>
        <begin position="76"/>
        <end position="108"/>
    </location>
</feature>
<comment type="caution">
    <text evidence="6">Lacks conserved residue(s) required for the propagation of feature annotation.</text>
</comment>
<evidence type="ECO:0000256" key="1">
    <source>
        <dbReference type="ARBA" id="ARBA00022490"/>
    </source>
</evidence>
<dbReference type="EMBL" id="CADEPI010000013">
    <property type="protein sequence ID" value="CAB3363643.1"/>
    <property type="molecule type" value="Genomic_DNA"/>
</dbReference>
<evidence type="ECO:0000256" key="6">
    <source>
        <dbReference type="HAMAP-Rule" id="MF_03146"/>
    </source>
</evidence>
<evidence type="ECO:0000256" key="5">
    <source>
        <dbReference type="ARBA" id="ARBA00022691"/>
    </source>
</evidence>
<evidence type="ECO:0000313" key="11">
    <source>
        <dbReference type="Proteomes" id="UP000494165"/>
    </source>
</evidence>
<dbReference type="GO" id="GO:0000455">
    <property type="term" value="P:enzyme-directed rRNA pseudouridine synthesis"/>
    <property type="evidence" value="ECO:0007669"/>
    <property type="project" value="UniProtKB-UniRule"/>
</dbReference>
<organism evidence="10 11">
    <name type="scientific">Cloeon dipterum</name>
    <dbReference type="NCBI Taxonomy" id="197152"/>
    <lineage>
        <taxon>Eukaryota</taxon>
        <taxon>Metazoa</taxon>
        <taxon>Ecdysozoa</taxon>
        <taxon>Arthropoda</taxon>
        <taxon>Hexapoda</taxon>
        <taxon>Insecta</taxon>
        <taxon>Pterygota</taxon>
        <taxon>Palaeoptera</taxon>
        <taxon>Ephemeroptera</taxon>
        <taxon>Pisciforma</taxon>
        <taxon>Baetidae</taxon>
        <taxon>Cloeon</taxon>
    </lineage>
</organism>
<sequence>MPKPKGKGRAGGHTKHEGKSSSKRSNKRPAGVVHEEGDSDIVHRLAGLEVESDDSENSGQSSGDEVAKEPEINYAVAMWDLEQCDPRKCSGRKLARHGMMKTLKLGQRFPGLVLTPAGDRCVSMEDRDVLMDKGIAVVDCSWARLEEVPLSRMRTPYPRLLPYLVAANPINYGRPCQLSCVEALAATFYILGERDTANYYLSKFSWGHSFIKLNEDLLNIYAACKDGAEVIQAQNNYLENEQIERQKRKELPDFPPSESESEDS</sequence>
<evidence type="ECO:0000256" key="2">
    <source>
        <dbReference type="ARBA" id="ARBA00022517"/>
    </source>
</evidence>
<evidence type="ECO:0000256" key="4">
    <source>
        <dbReference type="ARBA" id="ARBA00022679"/>
    </source>
</evidence>
<dbReference type="InterPro" id="IPR007177">
    <property type="entry name" value="Tsr3_C"/>
</dbReference>
<feature type="compositionally biased region" description="Basic and acidic residues" evidence="7">
    <location>
        <begin position="33"/>
        <end position="43"/>
    </location>
</feature>
<keyword evidence="5 6" id="KW-0949">S-adenosyl-L-methionine</keyword>
<evidence type="ECO:0000259" key="8">
    <source>
        <dbReference type="Pfam" id="PF04034"/>
    </source>
</evidence>